<gene>
    <name evidence="2" type="ORF">PSON_ATCC_30995.1.T0370244</name>
</gene>
<feature type="transmembrane region" description="Helical" evidence="1">
    <location>
        <begin position="6"/>
        <end position="27"/>
    </location>
</feature>
<comment type="caution">
    <text evidence="2">The sequence shown here is derived from an EMBL/GenBank/DDBJ whole genome shotgun (WGS) entry which is preliminary data.</text>
</comment>
<proteinExistence type="predicted"/>
<dbReference type="Proteomes" id="UP000692954">
    <property type="component" value="Unassembled WGS sequence"/>
</dbReference>
<evidence type="ECO:0000256" key="1">
    <source>
        <dbReference type="SAM" id="Phobius"/>
    </source>
</evidence>
<keyword evidence="1" id="KW-1133">Transmembrane helix</keyword>
<reference evidence="2" key="1">
    <citation type="submission" date="2021-01" db="EMBL/GenBank/DDBJ databases">
        <authorList>
            <consortium name="Genoscope - CEA"/>
            <person name="William W."/>
        </authorList>
    </citation>
    <scope>NUCLEOTIDE SEQUENCE</scope>
</reference>
<keyword evidence="3" id="KW-1185">Reference proteome</keyword>
<accession>A0A8S1MDI3</accession>
<protein>
    <recommendedName>
        <fullName evidence="4">Transmembrane protein</fullName>
    </recommendedName>
</protein>
<evidence type="ECO:0000313" key="2">
    <source>
        <dbReference type="EMBL" id="CAD8078328.1"/>
    </source>
</evidence>
<name>A0A8S1MDI3_9CILI</name>
<evidence type="ECO:0000313" key="3">
    <source>
        <dbReference type="Proteomes" id="UP000692954"/>
    </source>
</evidence>
<sequence>MMDDDFFMFYYKSILCQFLIIIGRIFLESHKFIIKFQSLVQIGTQENIYQSTIMNVEKDLIVVNLVVKKNLYIFQCYLKQNNVLNQNCSKSDCSFYYNIQEKKQNRINLIMDALINYVN</sequence>
<keyword evidence="1" id="KW-0812">Transmembrane</keyword>
<evidence type="ECO:0008006" key="4">
    <source>
        <dbReference type="Google" id="ProtNLM"/>
    </source>
</evidence>
<dbReference type="AlphaFoldDB" id="A0A8S1MDI3"/>
<organism evidence="2 3">
    <name type="scientific">Paramecium sonneborni</name>
    <dbReference type="NCBI Taxonomy" id="65129"/>
    <lineage>
        <taxon>Eukaryota</taxon>
        <taxon>Sar</taxon>
        <taxon>Alveolata</taxon>
        <taxon>Ciliophora</taxon>
        <taxon>Intramacronucleata</taxon>
        <taxon>Oligohymenophorea</taxon>
        <taxon>Peniculida</taxon>
        <taxon>Parameciidae</taxon>
        <taxon>Paramecium</taxon>
    </lineage>
</organism>
<keyword evidence="1" id="KW-0472">Membrane</keyword>
<dbReference type="EMBL" id="CAJJDN010000037">
    <property type="protein sequence ID" value="CAD8078328.1"/>
    <property type="molecule type" value="Genomic_DNA"/>
</dbReference>